<dbReference type="SUPFAM" id="SSF52540">
    <property type="entry name" value="P-loop containing nucleoside triphosphate hydrolases"/>
    <property type="match status" value="1"/>
</dbReference>
<keyword evidence="3" id="KW-0547">Nucleotide-binding</keyword>
<evidence type="ECO:0000256" key="1">
    <source>
        <dbReference type="ARBA" id="ARBA00005417"/>
    </source>
</evidence>
<dbReference type="AlphaFoldDB" id="A0A316ADZ4"/>
<comment type="similarity">
    <text evidence="1">Belongs to the ABC transporter superfamily.</text>
</comment>
<dbReference type="InterPro" id="IPR003439">
    <property type="entry name" value="ABC_transporter-like_ATP-bd"/>
</dbReference>
<dbReference type="Pfam" id="PF00005">
    <property type="entry name" value="ABC_tran"/>
    <property type="match status" value="1"/>
</dbReference>
<evidence type="ECO:0000256" key="3">
    <source>
        <dbReference type="ARBA" id="ARBA00022741"/>
    </source>
</evidence>
<keyword evidence="2" id="KW-0813">Transport</keyword>
<dbReference type="InterPro" id="IPR027417">
    <property type="entry name" value="P-loop_NTPase"/>
</dbReference>
<dbReference type="EMBL" id="QGDQ01000003">
    <property type="protein sequence ID" value="PWJ55498.1"/>
    <property type="molecule type" value="Genomic_DNA"/>
</dbReference>
<gene>
    <name evidence="6" type="ORF">BXY45_103173</name>
</gene>
<evidence type="ECO:0000256" key="2">
    <source>
        <dbReference type="ARBA" id="ARBA00022448"/>
    </source>
</evidence>
<feature type="domain" description="ABC transporter" evidence="5">
    <location>
        <begin position="2"/>
        <end position="226"/>
    </location>
</feature>
<dbReference type="Proteomes" id="UP000245469">
    <property type="component" value="Unassembled WGS sequence"/>
</dbReference>
<name>A0A316ADZ4_9ACTN</name>
<evidence type="ECO:0000259" key="5">
    <source>
        <dbReference type="PROSITE" id="PS50893"/>
    </source>
</evidence>
<keyword evidence="7" id="KW-1185">Reference proteome</keyword>
<dbReference type="Gene3D" id="3.40.50.300">
    <property type="entry name" value="P-loop containing nucleotide triphosphate hydrolases"/>
    <property type="match status" value="1"/>
</dbReference>
<reference evidence="6 7" key="1">
    <citation type="submission" date="2018-03" db="EMBL/GenBank/DDBJ databases">
        <title>Genomic Encyclopedia of Archaeal and Bacterial Type Strains, Phase II (KMG-II): from individual species to whole genera.</title>
        <authorList>
            <person name="Goeker M."/>
        </authorList>
    </citation>
    <scope>NUCLEOTIDE SEQUENCE [LARGE SCALE GENOMIC DNA]</scope>
    <source>
        <strain evidence="6 7">DSM 44889</strain>
    </source>
</reference>
<dbReference type="RefSeq" id="WP_109773112.1">
    <property type="nucleotide sequence ID" value="NZ_QGDQ01000003.1"/>
</dbReference>
<evidence type="ECO:0000256" key="4">
    <source>
        <dbReference type="ARBA" id="ARBA00022840"/>
    </source>
</evidence>
<evidence type="ECO:0000313" key="7">
    <source>
        <dbReference type="Proteomes" id="UP000245469"/>
    </source>
</evidence>
<dbReference type="GO" id="GO:0016887">
    <property type="term" value="F:ATP hydrolysis activity"/>
    <property type="evidence" value="ECO:0007669"/>
    <property type="project" value="InterPro"/>
</dbReference>
<accession>A0A316ADZ4</accession>
<dbReference type="PANTHER" id="PTHR43335:SF4">
    <property type="entry name" value="ABC TRANSPORTER, ATP-BINDING PROTEIN"/>
    <property type="match status" value="1"/>
</dbReference>
<organism evidence="6 7">
    <name type="scientific">Quadrisphaera granulorum</name>
    <dbReference type="NCBI Taxonomy" id="317664"/>
    <lineage>
        <taxon>Bacteria</taxon>
        <taxon>Bacillati</taxon>
        <taxon>Actinomycetota</taxon>
        <taxon>Actinomycetes</taxon>
        <taxon>Kineosporiales</taxon>
        <taxon>Kineosporiaceae</taxon>
        <taxon>Quadrisphaera</taxon>
    </lineage>
</organism>
<evidence type="ECO:0000313" key="6">
    <source>
        <dbReference type="EMBL" id="PWJ55498.1"/>
    </source>
</evidence>
<dbReference type="PANTHER" id="PTHR43335">
    <property type="entry name" value="ABC TRANSPORTER, ATP-BINDING PROTEIN"/>
    <property type="match status" value="1"/>
</dbReference>
<keyword evidence="4 6" id="KW-0067">ATP-binding</keyword>
<dbReference type="GO" id="GO:0005524">
    <property type="term" value="F:ATP binding"/>
    <property type="evidence" value="ECO:0007669"/>
    <property type="project" value="UniProtKB-KW"/>
</dbReference>
<proteinExistence type="inferred from homology"/>
<protein>
    <submittedName>
        <fullName evidence="6">ABC-2 type transport system ATP-binding protein</fullName>
    </submittedName>
</protein>
<dbReference type="SMART" id="SM00382">
    <property type="entry name" value="AAA"/>
    <property type="match status" value="1"/>
</dbReference>
<dbReference type="OrthoDB" id="9804819at2"/>
<dbReference type="PROSITE" id="PS50893">
    <property type="entry name" value="ABC_TRANSPORTER_2"/>
    <property type="match status" value="1"/>
</dbReference>
<comment type="caution">
    <text evidence="6">The sequence shown here is derived from an EMBL/GenBank/DDBJ whole genome shotgun (WGS) entry which is preliminary data.</text>
</comment>
<dbReference type="InterPro" id="IPR003593">
    <property type="entry name" value="AAA+_ATPase"/>
</dbReference>
<sequence>MIEALALSKRHGSRPALDDVSFTVPDGVLAALVGPAGAGKSTVLRLAVGLDRGSGAVLFDGEPYSRLPRPAHAVGVVLDPRALHPGRTARGHLRSLAAGAGVPRRRVDEVLEQAGVTGARRSRPQHFRRGAALRLAVAGALLGHPRTLLLDDPLTDLDDDSRAWLLDLLRVHADGGGSVLITASRAADVLAVADELVVLRRGRLAARGPASDLVAGLKAGVLVRASDPGLLAGAILRWGGDVEPCDDGALVVTGLDMAAVGEVARAEGVAVHELSRRTADLDAALLSLELPETELLPGANPGAVPGASAVPA</sequence>